<keyword evidence="3" id="KW-1185">Reference proteome</keyword>
<gene>
    <name evidence="2" type="ORF">RGE70_02775</name>
</gene>
<dbReference type="InterPro" id="IPR006626">
    <property type="entry name" value="PbH1"/>
</dbReference>
<organism evidence="2 3">
    <name type="scientific">Shewanella youngdeokensis</name>
    <dbReference type="NCBI Taxonomy" id="2999068"/>
    <lineage>
        <taxon>Bacteria</taxon>
        <taxon>Pseudomonadati</taxon>
        <taxon>Pseudomonadota</taxon>
        <taxon>Gammaproteobacteria</taxon>
        <taxon>Alteromonadales</taxon>
        <taxon>Shewanellaceae</taxon>
        <taxon>Shewanella</taxon>
    </lineage>
</organism>
<dbReference type="InterPro" id="IPR011050">
    <property type="entry name" value="Pectin_lyase_fold/virulence"/>
</dbReference>
<evidence type="ECO:0000313" key="2">
    <source>
        <dbReference type="EMBL" id="WOT05770.1"/>
    </source>
</evidence>
<dbReference type="EMBL" id="CP136522">
    <property type="protein sequence ID" value="WOT05770.1"/>
    <property type="molecule type" value="Genomic_DNA"/>
</dbReference>
<proteinExistence type="predicted"/>
<protein>
    <recommendedName>
        <fullName evidence="1">Right handed beta helix domain-containing protein</fullName>
    </recommendedName>
</protein>
<dbReference type="RefSeq" id="WP_310470032.1">
    <property type="nucleotide sequence ID" value="NZ_CP136522.1"/>
</dbReference>
<dbReference type="SMART" id="SM00710">
    <property type="entry name" value="PbH1"/>
    <property type="match status" value="9"/>
</dbReference>
<sequence>MNSYYLLPVFLTPLMCGCGSDSDNSTPTPNPDDSVPMLPITPADPIIKECAFQDTSAGYLVSSVSELESVLHTTANNGEDDIIYIAAGTYSVTEPLTYDFSTLNGEAMEKLSLYGCGADQTIFDGGDITRVFNFYKNGPEIDAVSVHVGPHPQLHIQDLTIQNGNSLISGSDKYGNSGAALHVQRYETDLVRVHLLNNLDIYEGSAMNGSGHTTLTEVVVTNNSGGTAISVCGQLTVTDSVISDNDGGGVYRGICLDGNYAEYDVDIVRSNFDSNGTLGALYVLGSTTPGRMTITDSVFSHNSSRSYGAAVGTRHGNLTIKGSQFIANEVIDDQMQCTDYTMDCQSGAALFVDNWYPGGGLINIENTIFKDNVATDNGAAIDLGFYDCESDIIRGYSDYCVPTDYSTALQNAITLTIADSIFSGNRSANGANLSVSKTRLSSGFQSANVSISHSTFTEDTGASSVIVRGDLVLTASHIENTAIVNGELTQDNTSSIGELVQP</sequence>
<evidence type="ECO:0000313" key="3">
    <source>
        <dbReference type="Proteomes" id="UP001529491"/>
    </source>
</evidence>
<feature type="domain" description="Right handed beta helix" evidence="1">
    <location>
        <begin position="163"/>
        <end position="325"/>
    </location>
</feature>
<evidence type="ECO:0000259" key="1">
    <source>
        <dbReference type="Pfam" id="PF13229"/>
    </source>
</evidence>
<dbReference type="Proteomes" id="UP001529491">
    <property type="component" value="Chromosome"/>
</dbReference>
<reference evidence="2 3" key="1">
    <citation type="submission" date="2023-10" db="EMBL/GenBank/DDBJ databases">
        <title>Complete genome sequence of Shewanella sp. DAU334.</title>
        <authorList>
            <person name="Lee Y.-S."/>
            <person name="Jeong H.-R."/>
            <person name="Hwang E.-J."/>
            <person name="Choi Y.-L."/>
            <person name="Kim G.-D."/>
        </authorList>
    </citation>
    <scope>NUCLEOTIDE SEQUENCE [LARGE SCALE GENOMIC DNA]</scope>
    <source>
        <strain evidence="2 3">DAU334</strain>
    </source>
</reference>
<dbReference type="InterPro" id="IPR039448">
    <property type="entry name" value="Beta_helix"/>
</dbReference>
<accession>A0ABZ0K1Z6</accession>
<name>A0ABZ0K1Z6_9GAMM</name>
<dbReference type="SUPFAM" id="SSF51126">
    <property type="entry name" value="Pectin lyase-like"/>
    <property type="match status" value="1"/>
</dbReference>
<dbReference type="Pfam" id="PF13229">
    <property type="entry name" value="Beta_helix"/>
    <property type="match status" value="1"/>
</dbReference>